<gene>
    <name evidence="1" type="ORF">PsorP6_013231</name>
</gene>
<comment type="caution">
    <text evidence="1">The sequence shown here is derived from an EMBL/GenBank/DDBJ whole genome shotgun (WGS) entry which is preliminary data.</text>
</comment>
<evidence type="ECO:0000313" key="1">
    <source>
        <dbReference type="EMBL" id="KAI9917941.1"/>
    </source>
</evidence>
<keyword evidence="2" id="KW-1185">Reference proteome</keyword>
<dbReference type="Proteomes" id="UP001163321">
    <property type="component" value="Chromosome 13"/>
</dbReference>
<dbReference type="EMBL" id="CM047592">
    <property type="protein sequence ID" value="KAI9917941.1"/>
    <property type="molecule type" value="Genomic_DNA"/>
</dbReference>
<proteinExistence type="predicted"/>
<accession>A0ACC0WIU1</accession>
<protein>
    <submittedName>
        <fullName evidence="1">Uncharacterized protein</fullName>
    </submittedName>
</protein>
<reference evidence="1 2" key="1">
    <citation type="journal article" date="2022" name="bioRxiv">
        <title>The genome of the oomycete Peronosclerospora sorghi, a cosmopolitan pathogen of maize and sorghum, is inflated with dispersed pseudogenes.</title>
        <authorList>
            <person name="Fletcher K."/>
            <person name="Martin F."/>
            <person name="Isakeit T."/>
            <person name="Cavanaugh K."/>
            <person name="Magill C."/>
            <person name="Michelmore R."/>
        </authorList>
    </citation>
    <scope>NUCLEOTIDE SEQUENCE [LARGE SCALE GENOMIC DNA]</scope>
    <source>
        <strain evidence="1">P6</strain>
    </source>
</reference>
<name>A0ACC0WIU1_9STRA</name>
<sequence>MVSVAVAHALPVVSPLWVFESYRAQTMLDVTEFGLHLLDVTLPDATLCQTYYWYNWITGVVHTPRPEAVAPSSTGTFLL</sequence>
<organism evidence="1 2">
    <name type="scientific">Peronosclerospora sorghi</name>
    <dbReference type="NCBI Taxonomy" id="230839"/>
    <lineage>
        <taxon>Eukaryota</taxon>
        <taxon>Sar</taxon>
        <taxon>Stramenopiles</taxon>
        <taxon>Oomycota</taxon>
        <taxon>Peronosporomycetes</taxon>
        <taxon>Peronosporales</taxon>
        <taxon>Peronosporaceae</taxon>
        <taxon>Peronosclerospora</taxon>
    </lineage>
</organism>
<evidence type="ECO:0000313" key="2">
    <source>
        <dbReference type="Proteomes" id="UP001163321"/>
    </source>
</evidence>